<feature type="compositionally biased region" description="Low complexity" evidence="6">
    <location>
        <begin position="771"/>
        <end position="782"/>
    </location>
</feature>
<dbReference type="InterPro" id="IPR036961">
    <property type="entry name" value="Kinesin_motor_dom_sf"/>
</dbReference>
<evidence type="ECO:0000259" key="7">
    <source>
        <dbReference type="PROSITE" id="PS50067"/>
    </source>
</evidence>
<evidence type="ECO:0000256" key="6">
    <source>
        <dbReference type="SAM" id="MobiDB-lite"/>
    </source>
</evidence>
<dbReference type="PROSITE" id="PS00411">
    <property type="entry name" value="KINESIN_MOTOR_1"/>
    <property type="match status" value="1"/>
</dbReference>
<dbReference type="PANTHER" id="PTHR47972:SF28">
    <property type="entry name" value="KINESIN-LIKE PROTEIN KLP-3"/>
    <property type="match status" value="1"/>
</dbReference>
<accession>A0A7S2S9V9</accession>
<dbReference type="EMBL" id="HBHJ01018799">
    <property type="protein sequence ID" value="CAD9693283.1"/>
    <property type="molecule type" value="Transcribed_RNA"/>
</dbReference>
<protein>
    <recommendedName>
        <fullName evidence="4">Kinesin-like protein</fullName>
    </recommendedName>
</protein>
<keyword evidence="3 4" id="KW-0505">Motor protein</keyword>
<dbReference type="PANTHER" id="PTHR47972">
    <property type="entry name" value="KINESIN-LIKE PROTEIN KLP-3"/>
    <property type="match status" value="1"/>
</dbReference>
<dbReference type="Gene3D" id="3.40.850.10">
    <property type="entry name" value="Kinesin motor domain"/>
    <property type="match status" value="1"/>
</dbReference>
<feature type="region of interest" description="Disordered" evidence="6">
    <location>
        <begin position="534"/>
        <end position="600"/>
    </location>
</feature>
<feature type="compositionally biased region" description="Low complexity" evidence="6">
    <location>
        <begin position="626"/>
        <end position="636"/>
    </location>
</feature>
<dbReference type="GO" id="GO:0005874">
    <property type="term" value="C:microtubule"/>
    <property type="evidence" value="ECO:0007669"/>
    <property type="project" value="UniProtKB-KW"/>
</dbReference>
<feature type="compositionally biased region" description="Polar residues" evidence="6">
    <location>
        <begin position="729"/>
        <end position="738"/>
    </location>
</feature>
<dbReference type="InterPro" id="IPR027417">
    <property type="entry name" value="P-loop_NTPase"/>
</dbReference>
<evidence type="ECO:0000256" key="5">
    <source>
        <dbReference type="SAM" id="Coils"/>
    </source>
</evidence>
<evidence type="ECO:0000313" key="8">
    <source>
        <dbReference type="EMBL" id="CAD9693283.1"/>
    </source>
</evidence>
<dbReference type="GO" id="GO:0005524">
    <property type="term" value="F:ATP binding"/>
    <property type="evidence" value="ECO:0007669"/>
    <property type="project" value="UniProtKB-UniRule"/>
</dbReference>
<dbReference type="GO" id="GO:0003777">
    <property type="term" value="F:microtubule motor activity"/>
    <property type="evidence" value="ECO:0007669"/>
    <property type="project" value="InterPro"/>
</dbReference>
<dbReference type="PRINTS" id="PR00380">
    <property type="entry name" value="KINESINHEAVY"/>
</dbReference>
<gene>
    <name evidence="8" type="ORF">RMAR1173_LOCUS12424</name>
</gene>
<sequence>MESIKFVAGEADVVLRDQLRTLDMTGAGDVDEVIERVVALREAIVAEVITKAADENGMMPAAARSKALIEQVEAQADTIQEQGERIDELAQLVEDHEATIADLESKEAALTQQVQDLEEYRDSLEVKYAEQRQITAKLILEVQALKGNIQVCCRIRPMSSNEVQVEGEPAVEFVTEQQVGLYREADMDWEHFSFDQVWGPKSTQADVFEQVEALALSVVDGYNATICAYGQTGSGKTFTMTGQPRRGQPGISFHALDRIFDMLRLKEKLAQKNRAAKERELAFKEARKAGRPPVRAVGGDSDVMEFEWSVELSMLEIYNEDVRCLLAPPPGKNEKPRKLDIKLAKDGVTTVVPGVITREVQGTEDALAAFELGSQNRATAATAMNATSSRSHMVMMVDVSTRTNHGPTVGGRLYLVDLAGSERVARSGAKGQTMKEAQGINKSLSALGDVMEALDRKSGHIPFRNSKLTYLLSNSLGGAARCLFIFNASPSTSNGDETRCTFKFASRMRNITLGAAGQNVDMGDVEAMVATARGETHAAQSEVARLTREVESLRRDMQSTSTKDRSEADKLAQTLELREGELRRSKKKAEDLSKAIQDQDEKIAQMKSQIVQLKKQGGGRPPPSPVVRGTPTRRPSATGNIPASMIPPPSPTSSVSRSEARDRANSSPATIADPAPLPLHVDDDPLFSPEEAKAQTGVDLSTSNFSEAPSSVRKKLSPSGGSTVRGRPTSRSGASPASASLAYDSKTGRPVSRRAGEERRRSRDDSDFQRRSATPSSASSRRFMSEEDTSAGGSTAGTPRSGSAARTRSSRLRSASVSASSPMSSRTGLQRARSARTLGLSSNSPSGAAASNSGGGSSASGRTKPGLKRSGSLKTLSSR</sequence>
<feature type="compositionally biased region" description="Polar residues" evidence="6">
    <location>
        <begin position="698"/>
        <end position="709"/>
    </location>
</feature>
<feature type="compositionally biased region" description="Low complexity" evidence="6">
    <location>
        <begin position="838"/>
        <end position="852"/>
    </location>
</feature>
<dbReference type="SMART" id="SM00129">
    <property type="entry name" value="KISc"/>
    <property type="match status" value="1"/>
</dbReference>
<feature type="domain" description="Kinesin motor" evidence="7">
    <location>
        <begin position="148"/>
        <end position="511"/>
    </location>
</feature>
<evidence type="ECO:0000256" key="1">
    <source>
        <dbReference type="ARBA" id="ARBA00022741"/>
    </source>
</evidence>
<feature type="compositionally biased region" description="Basic and acidic residues" evidence="6">
    <location>
        <begin position="545"/>
        <end position="600"/>
    </location>
</feature>
<feature type="region of interest" description="Disordered" evidence="6">
    <location>
        <begin position="612"/>
        <end position="879"/>
    </location>
</feature>
<name>A0A7S2S9V9_9STRA</name>
<dbReference type="GO" id="GO:0007018">
    <property type="term" value="P:microtubule-based movement"/>
    <property type="evidence" value="ECO:0007669"/>
    <property type="project" value="InterPro"/>
</dbReference>
<keyword evidence="5" id="KW-0175">Coiled coil</keyword>
<keyword evidence="2 3" id="KW-0067">ATP-binding</keyword>
<dbReference type="GO" id="GO:0008017">
    <property type="term" value="F:microtubule binding"/>
    <property type="evidence" value="ECO:0007669"/>
    <property type="project" value="InterPro"/>
</dbReference>
<dbReference type="InterPro" id="IPR001752">
    <property type="entry name" value="Kinesin_motor_dom"/>
</dbReference>
<comment type="similarity">
    <text evidence="3 4">Belongs to the TRAFAC class myosin-kinesin ATPase superfamily. Kinesin family.</text>
</comment>
<evidence type="ECO:0000256" key="3">
    <source>
        <dbReference type="PROSITE-ProRule" id="PRU00283"/>
    </source>
</evidence>
<evidence type="ECO:0000256" key="4">
    <source>
        <dbReference type="RuleBase" id="RU000394"/>
    </source>
</evidence>
<feature type="compositionally biased region" description="Low complexity" evidence="6">
    <location>
        <begin position="800"/>
        <end position="826"/>
    </location>
</feature>
<keyword evidence="4" id="KW-0493">Microtubule</keyword>
<dbReference type="AlphaFoldDB" id="A0A7S2S9V9"/>
<feature type="coiled-coil region" evidence="5">
    <location>
        <begin position="62"/>
        <end position="134"/>
    </location>
</feature>
<feature type="compositionally biased region" description="Basic and acidic residues" evidence="6">
    <location>
        <begin position="754"/>
        <end position="770"/>
    </location>
</feature>
<evidence type="ECO:0000256" key="2">
    <source>
        <dbReference type="ARBA" id="ARBA00022840"/>
    </source>
</evidence>
<dbReference type="Pfam" id="PF00225">
    <property type="entry name" value="Kinesin"/>
    <property type="match status" value="1"/>
</dbReference>
<dbReference type="InterPro" id="IPR027640">
    <property type="entry name" value="Kinesin-like_fam"/>
</dbReference>
<keyword evidence="1 3" id="KW-0547">Nucleotide-binding</keyword>
<feature type="binding site" evidence="3">
    <location>
        <begin position="230"/>
        <end position="237"/>
    </location>
    <ligand>
        <name>ATP</name>
        <dbReference type="ChEBI" id="CHEBI:30616"/>
    </ligand>
</feature>
<dbReference type="InterPro" id="IPR019821">
    <property type="entry name" value="Kinesin_motor_CS"/>
</dbReference>
<dbReference type="SUPFAM" id="SSF52540">
    <property type="entry name" value="P-loop containing nucleoside triphosphate hydrolases"/>
    <property type="match status" value="1"/>
</dbReference>
<organism evidence="8">
    <name type="scientific">Rhizochromulina marina</name>
    <dbReference type="NCBI Taxonomy" id="1034831"/>
    <lineage>
        <taxon>Eukaryota</taxon>
        <taxon>Sar</taxon>
        <taxon>Stramenopiles</taxon>
        <taxon>Ochrophyta</taxon>
        <taxon>Dictyochophyceae</taxon>
        <taxon>Rhizochromulinales</taxon>
        <taxon>Rhizochromulina</taxon>
    </lineage>
</organism>
<reference evidence="8" key="1">
    <citation type="submission" date="2021-01" db="EMBL/GenBank/DDBJ databases">
        <authorList>
            <person name="Corre E."/>
            <person name="Pelletier E."/>
            <person name="Niang G."/>
            <person name="Scheremetjew M."/>
            <person name="Finn R."/>
            <person name="Kale V."/>
            <person name="Holt S."/>
            <person name="Cochrane G."/>
            <person name="Meng A."/>
            <person name="Brown T."/>
            <person name="Cohen L."/>
        </authorList>
    </citation>
    <scope>NUCLEOTIDE SEQUENCE</scope>
    <source>
        <strain evidence="8">CCMP1243</strain>
    </source>
</reference>
<dbReference type="PROSITE" id="PS50067">
    <property type="entry name" value="KINESIN_MOTOR_2"/>
    <property type="match status" value="1"/>
</dbReference>
<proteinExistence type="inferred from homology"/>